<dbReference type="InterPro" id="IPR036526">
    <property type="entry name" value="C-N_Hydrolase_sf"/>
</dbReference>
<sequence>MLARKGSNSDLSFIRNWTVLVLFVVVMKSFSPVALIEMSNPGRAGGIGVPHWWVKGSLVSLYDKSERILIEAASCDAQLVVFLEAFIGGYPPGSTLNISIVYQTDNGKKEFHKYHASAIDVPGPEVEVDRLAAMARKYKVYLVMAVIERDNYKLYCTMLFFNSLGHYLGKHRKIMPTALKRIIWGLGTDQQFQFMTLIGAVISWENRTPLLRSAMYTKVLSFSERCIFLHNSYESSGHYVVVLAEIEKLAGIIPLCLQACNFYKKKGIDLHNHPRYKDKKLSDLFDVLLADELLQQSSEILDYGLYMVTYAECLYYGKRVPLIEFNPNILRTCYVALLWDYGMRKQEANAHSDVEAPLRPGRRVLEEGCLSFGSHLDQVVPVESKGIGLCRVVEGESYLR</sequence>
<reference evidence="5" key="2">
    <citation type="journal article" date="2017" name="J. Anim. Genet.">
        <title>Multiple reference genome sequences of hot pepper reveal the massive evolution of plant disease resistance genes by retroduplication.</title>
        <authorList>
            <person name="Kim S."/>
            <person name="Park J."/>
            <person name="Yeom S.-I."/>
            <person name="Kim Y.-M."/>
            <person name="Seo E."/>
            <person name="Kim K.-T."/>
            <person name="Kim M.-S."/>
            <person name="Lee J.M."/>
            <person name="Cheong K."/>
            <person name="Shin H.-S."/>
            <person name="Kim S.-B."/>
            <person name="Han K."/>
            <person name="Lee J."/>
            <person name="Park M."/>
            <person name="Lee H.-A."/>
            <person name="Lee H.-Y."/>
            <person name="Lee Y."/>
            <person name="Oh S."/>
            <person name="Lee J.H."/>
            <person name="Choi E."/>
            <person name="Choi E."/>
            <person name="Lee S.E."/>
            <person name="Jeon J."/>
            <person name="Kim H."/>
            <person name="Choi G."/>
            <person name="Song H."/>
            <person name="Lee J."/>
            <person name="Lee S.-C."/>
            <person name="Kwon J.-K."/>
            <person name="Lee H.-Y."/>
            <person name="Koo N."/>
            <person name="Hong Y."/>
            <person name="Kim R.W."/>
            <person name="Kang W.-H."/>
            <person name="Huh J.H."/>
            <person name="Kang B.-C."/>
            <person name="Yang T.-J."/>
            <person name="Lee Y.-H."/>
            <person name="Bennetzen J.L."/>
            <person name="Choi D."/>
        </authorList>
    </citation>
    <scope>NUCLEOTIDE SEQUENCE [LARGE SCALE GENOMIC DNA]</scope>
    <source>
        <strain evidence="5">cv. PBC81</strain>
    </source>
</reference>
<dbReference type="EMBL" id="MLFT02000011">
    <property type="protein sequence ID" value="PHT34967.1"/>
    <property type="molecule type" value="Genomic_DNA"/>
</dbReference>
<keyword evidence="2" id="KW-1133">Transmembrane helix</keyword>
<organism evidence="4 5">
    <name type="scientific">Capsicum baccatum</name>
    <name type="common">Peruvian pepper</name>
    <dbReference type="NCBI Taxonomy" id="33114"/>
    <lineage>
        <taxon>Eukaryota</taxon>
        <taxon>Viridiplantae</taxon>
        <taxon>Streptophyta</taxon>
        <taxon>Embryophyta</taxon>
        <taxon>Tracheophyta</taxon>
        <taxon>Spermatophyta</taxon>
        <taxon>Magnoliopsida</taxon>
        <taxon>eudicotyledons</taxon>
        <taxon>Gunneridae</taxon>
        <taxon>Pentapetalae</taxon>
        <taxon>asterids</taxon>
        <taxon>lamiids</taxon>
        <taxon>Solanales</taxon>
        <taxon>Solanaceae</taxon>
        <taxon>Solanoideae</taxon>
        <taxon>Capsiceae</taxon>
        <taxon>Capsicum</taxon>
    </lineage>
</organism>
<comment type="caution">
    <text evidence="4">The sequence shown here is derived from an EMBL/GenBank/DDBJ whole genome shotgun (WGS) entry which is preliminary data.</text>
</comment>
<evidence type="ECO:0000313" key="4">
    <source>
        <dbReference type="EMBL" id="PHT34967.1"/>
    </source>
</evidence>
<accession>A0A2G2VPR2</accession>
<dbReference type="InterPro" id="IPR044149">
    <property type="entry name" value="Nitrilases_CHs"/>
</dbReference>
<feature type="domain" description="CN hydrolase" evidence="3">
    <location>
        <begin position="42"/>
        <end position="294"/>
    </location>
</feature>
<reference evidence="4 5" key="1">
    <citation type="journal article" date="2017" name="Genome Biol.">
        <title>New reference genome sequences of hot pepper reveal the massive evolution of plant disease-resistance genes by retroduplication.</title>
        <authorList>
            <person name="Kim S."/>
            <person name="Park J."/>
            <person name="Yeom S.I."/>
            <person name="Kim Y.M."/>
            <person name="Seo E."/>
            <person name="Kim K.T."/>
            <person name="Kim M.S."/>
            <person name="Lee J.M."/>
            <person name="Cheong K."/>
            <person name="Shin H.S."/>
            <person name="Kim S.B."/>
            <person name="Han K."/>
            <person name="Lee J."/>
            <person name="Park M."/>
            <person name="Lee H.A."/>
            <person name="Lee H.Y."/>
            <person name="Lee Y."/>
            <person name="Oh S."/>
            <person name="Lee J.H."/>
            <person name="Choi E."/>
            <person name="Choi E."/>
            <person name="Lee S.E."/>
            <person name="Jeon J."/>
            <person name="Kim H."/>
            <person name="Choi G."/>
            <person name="Song H."/>
            <person name="Lee J."/>
            <person name="Lee S.C."/>
            <person name="Kwon J.K."/>
            <person name="Lee H.Y."/>
            <person name="Koo N."/>
            <person name="Hong Y."/>
            <person name="Kim R.W."/>
            <person name="Kang W.H."/>
            <person name="Huh J.H."/>
            <person name="Kang B.C."/>
            <person name="Yang T.J."/>
            <person name="Lee Y.H."/>
            <person name="Bennetzen J.L."/>
            <person name="Choi D."/>
        </authorList>
    </citation>
    <scope>NUCLEOTIDE SEQUENCE [LARGE SCALE GENOMIC DNA]</scope>
    <source>
        <strain evidence="5">cv. PBC81</strain>
    </source>
</reference>
<dbReference type="Proteomes" id="UP000224567">
    <property type="component" value="Unassembled WGS sequence"/>
</dbReference>
<evidence type="ECO:0000259" key="3">
    <source>
        <dbReference type="PROSITE" id="PS50263"/>
    </source>
</evidence>
<dbReference type="GO" id="GO:0018822">
    <property type="term" value="F:nitrile hydratase activity"/>
    <property type="evidence" value="ECO:0007669"/>
    <property type="project" value="TreeGrafter"/>
</dbReference>
<dbReference type="PANTHER" id="PTHR46044">
    <property type="entry name" value="NITRILASE"/>
    <property type="match status" value="1"/>
</dbReference>
<dbReference type="GO" id="GO:0051410">
    <property type="term" value="P:detoxification of nitrogen compound"/>
    <property type="evidence" value="ECO:0007669"/>
    <property type="project" value="TreeGrafter"/>
</dbReference>
<dbReference type="PROSITE" id="PS50263">
    <property type="entry name" value="CN_HYDROLASE"/>
    <property type="match status" value="1"/>
</dbReference>
<gene>
    <name evidence="4" type="ORF">CQW23_26767</name>
</gene>
<dbReference type="OrthoDB" id="1305603at2759"/>
<dbReference type="AlphaFoldDB" id="A0A2G2VPR2"/>
<keyword evidence="5" id="KW-1185">Reference proteome</keyword>
<proteinExistence type="inferred from homology"/>
<comment type="similarity">
    <text evidence="1">Belongs to the carbon-nitrogen hydrolase superfamily. Nitrilase family.</text>
</comment>
<protein>
    <submittedName>
        <fullName evidence="4">Bifunctional nitrilase/nitrile hydratase NIT4B</fullName>
    </submittedName>
</protein>
<dbReference type="Pfam" id="PF00795">
    <property type="entry name" value="CN_hydrolase"/>
    <property type="match status" value="1"/>
</dbReference>
<feature type="transmembrane region" description="Helical" evidence="2">
    <location>
        <begin position="12"/>
        <end position="30"/>
    </location>
</feature>
<evidence type="ECO:0000256" key="1">
    <source>
        <dbReference type="ARBA" id="ARBA00008129"/>
    </source>
</evidence>
<evidence type="ECO:0000313" key="5">
    <source>
        <dbReference type="Proteomes" id="UP000224567"/>
    </source>
</evidence>
<dbReference type="Gene3D" id="3.60.110.10">
    <property type="entry name" value="Carbon-nitrogen hydrolase"/>
    <property type="match status" value="1"/>
</dbReference>
<dbReference type="SUPFAM" id="SSF56317">
    <property type="entry name" value="Carbon-nitrogen hydrolase"/>
    <property type="match status" value="1"/>
</dbReference>
<dbReference type="GO" id="GO:0000257">
    <property type="term" value="F:nitrilase activity"/>
    <property type="evidence" value="ECO:0007669"/>
    <property type="project" value="TreeGrafter"/>
</dbReference>
<dbReference type="STRING" id="33114.A0A2G2VPR2"/>
<keyword evidence="2" id="KW-0472">Membrane</keyword>
<dbReference type="InterPro" id="IPR003010">
    <property type="entry name" value="C-N_Hydrolase"/>
</dbReference>
<keyword evidence="2" id="KW-0812">Transmembrane</keyword>
<name>A0A2G2VPR2_CAPBA</name>
<dbReference type="PANTHER" id="PTHR46044:SF1">
    <property type="entry name" value="CN HYDROLASE DOMAIN-CONTAINING PROTEIN"/>
    <property type="match status" value="1"/>
</dbReference>
<evidence type="ECO:0000256" key="2">
    <source>
        <dbReference type="SAM" id="Phobius"/>
    </source>
</evidence>